<protein>
    <submittedName>
        <fullName evidence="3">Flavodoxin reductase</fullName>
    </submittedName>
</protein>
<dbReference type="InterPro" id="IPR001041">
    <property type="entry name" value="2Fe-2S_ferredoxin-type"/>
</dbReference>
<dbReference type="PANTHER" id="PTHR47354">
    <property type="entry name" value="NADH OXIDOREDUCTASE HCR"/>
    <property type="match status" value="1"/>
</dbReference>
<dbReference type="PROSITE" id="PS51085">
    <property type="entry name" value="2FE2S_FER_2"/>
    <property type="match status" value="1"/>
</dbReference>
<dbReference type="EMBL" id="CP014945">
    <property type="protein sequence ID" value="AMT95808.1"/>
    <property type="molecule type" value="Genomic_DNA"/>
</dbReference>
<dbReference type="InterPro" id="IPR036010">
    <property type="entry name" value="2Fe-2S_ferredoxin-like_sf"/>
</dbReference>
<name>A0ABM5ZUW0_9GAMM</name>
<dbReference type="Pfam" id="PF00111">
    <property type="entry name" value="Fer2"/>
    <property type="match status" value="1"/>
</dbReference>
<dbReference type="Gene3D" id="3.10.20.30">
    <property type="match status" value="1"/>
</dbReference>
<dbReference type="SUPFAM" id="SSF63380">
    <property type="entry name" value="Riboflavin synthase domain-like"/>
    <property type="match status" value="1"/>
</dbReference>
<dbReference type="Proteomes" id="UP000076104">
    <property type="component" value="Chromosome"/>
</dbReference>
<dbReference type="InterPro" id="IPR017927">
    <property type="entry name" value="FAD-bd_FR_type"/>
</dbReference>
<keyword evidence="4" id="KW-1185">Reference proteome</keyword>
<evidence type="ECO:0000259" key="1">
    <source>
        <dbReference type="PROSITE" id="PS51085"/>
    </source>
</evidence>
<gene>
    <name evidence="3" type="ORF">A3K91_0172</name>
</gene>
<organism evidence="3 4">
    <name type="scientific">Psychrobacter alimentarius</name>
    <dbReference type="NCBI Taxonomy" id="261164"/>
    <lineage>
        <taxon>Bacteria</taxon>
        <taxon>Pseudomonadati</taxon>
        <taxon>Pseudomonadota</taxon>
        <taxon>Gammaproteobacteria</taxon>
        <taxon>Moraxellales</taxon>
        <taxon>Moraxellaceae</taxon>
        <taxon>Psychrobacter</taxon>
    </lineage>
</organism>
<feature type="domain" description="2Fe-2S ferredoxin-type" evidence="1">
    <location>
        <begin position="316"/>
        <end position="396"/>
    </location>
</feature>
<dbReference type="InterPro" id="IPR050415">
    <property type="entry name" value="MRET"/>
</dbReference>
<dbReference type="Pfam" id="PF00175">
    <property type="entry name" value="NAD_binding_1"/>
    <property type="match status" value="1"/>
</dbReference>
<evidence type="ECO:0000313" key="4">
    <source>
        <dbReference type="Proteomes" id="UP000076104"/>
    </source>
</evidence>
<dbReference type="PROSITE" id="PS51384">
    <property type="entry name" value="FAD_FR"/>
    <property type="match status" value="1"/>
</dbReference>
<evidence type="ECO:0000259" key="2">
    <source>
        <dbReference type="PROSITE" id="PS51384"/>
    </source>
</evidence>
<feature type="domain" description="FAD-binding FR-type" evidence="2">
    <location>
        <begin position="28"/>
        <end position="154"/>
    </location>
</feature>
<sequence>MATGYRPEWVQGAFVDFIESRLHPFWSLSMPKIRLLARHRLSDDLIALRFETNRAFRQQALRTQEGWQGGQYLNVSVALAGIFHQRSYSLVGLPEHPLWWIDDSTKAKTSKNPLRHTVTVAIKPQGLVSDYLTKRMPIGTTLQSSVPTGSFTLAQASLVKETEHNQLAPLLFIASGSGITPMLGLITEALHNGHHVILLHYNRTILLQSQWQQLATAYPEFTYHLIDTADASTYLAGTRHLTADSLLTLDLSLAETQIFACGSRALLTSLYNAAAQITLPDGKSLRDNIIVESFGTNFFDATHEPTLNKESTAPPQTVYLRARQRQFSSDTTLLAAAEKAGIRLTHGCRQGICQLCRCHKISGVVKNIQTGKLSHDGNEFIQTCINVAVTDVVLDV</sequence>
<dbReference type="InterPro" id="IPR001433">
    <property type="entry name" value="OxRdtase_FAD/NAD-bd"/>
</dbReference>
<dbReference type="GeneID" id="33060839"/>
<evidence type="ECO:0000313" key="3">
    <source>
        <dbReference type="EMBL" id="AMT95808.1"/>
    </source>
</evidence>
<proteinExistence type="predicted"/>
<dbReference type="SUPFAM" id="SSF52343">
    <property type="entry name" value="Ferredoxin reductase-like, C-terminal NADP-linked domain"/>
    <property type="match status" value="1"/>
</dbReference>
<accession>A0ABM5ZUW0</accession>
<dbReference type="InterPro" id="IPR039261">
    <property type="entry name" value="FNR_nucleotide-bd"/>
</dbReference>
<dbReference type="RefSeq" id="WP_062843593.1">
    <property type="nucleotide sequence ID" value="NZ_CP014945.1"/>
</dbReference>
<dbReference type="InterPro" id="IPR017938">
    <property type="entry name" value="Riboflavin_synthase-like_b-brl"/>
</dbReference>
<dbReference type="SUPFAM" id="SSF54292">
    <property type="entry name" value="2Fe-2S ferredoxin-like"/>
    <property type="match status" value="1"/>
</dbReference>
<dbReference type="Gene3D" id="3.40.50.80">
    <property type="entry name" value="Nucleotide-binding domain of ferredoxin-NADP reductase (FNR) module"/>
    <property type="match status" value="1"/>
</dbReference>
<reference evidence="3 4" key="1">
    <citation type="submission" date="2016-03" db="EMBL/GenBank/DDBJ databases">
        <title>Genome sequencing of Psychrobacter alimentarius PAMC 27889.</title>
        <authorList>
            <person name="Lee J."/>
            <person name="Kim O.-S."/>
        </authorList>
    </citation>
    <scope>NUCLEOTIDE SEQUENCE [LARGE SCALE GENOMIC DNA]</scope>
    <source>
        <strain evidence="3 4">PAMC 27889</strain>
    </source>
</reference>
<dbReference type="Gene3D" id="2.40.30.10">
    <property type="entry name" value="Translation factors"/>
    <property type="match status" value="1"/>
</dbReference>
<dbReference type="PANTHER" id="PTHR47354:SF3">
    <property type="entry name" value="OXIDOREDUCTASE-RELATED"/>
    <property type="match status" value="1"/>
</dbReference>
<dbReference type="InterPro" id="IPR012675">
    <property type="entry name" value="Beta-grasp_dom_sf"/>
</dbReference>
<dbReference type="CDD" id="cd00207">
    <property type="entry name" value="fer2"/>
    <property type="match status" value="1"/>
</dbReference>